<reference evidence="2 3" key="1">
    <citation type="submission" date="2018-11" db="EMBL/GenBank/DDBJ databases">
        <authorList>
            <consortium name="Pathogen Informatics"/>
        </authorList>
    </citation>
    <scope>NUCLEOTIDE SEQUENCE [LARGE SCALE GENOMIC DNA]</scope>
</reference>
<organism evidence="3 4">
    <name type="scientific">Heligmosomoides polygyrus</name>
    <name type="common">Parasitic roundworm</name>
    <dbReference type="NCBI Taxonomy" id="6339"/>
    <lineage>
        <taxon>Eukaryota</taxon>
        <taxon>Metazoa</taxon>
        <taxon>Ecdysozoa</taxon>
        <taxon>Nematoda</taxon>
        <taxon>Chromadorea</taxon>
        <taxon>Rhabditida</taxon>
        <taxon>Rhabditina</taxon>
        <taxon>Rhabditomorpha</taxon>
        <taxon>Strongyloidea</taxon>
        <taxon>Heligmosomidae</taxon>
        <taxon>Heligmosomoides</taxon>
    </lineage>
</organism>
<accession>A0A183GQT8</accession>
<protein>
    <submittedName>
        <fullName evidence="2 4">Uncharacterized protein</fullName>
    </submittedName>
</protein>
<evidence type="ECO:0000313" key="3">
    <source>
        <dbReference type="Proteomes" id="UP000050761"/>
    </source>
</evidence>
<dbReference type="WBParaSite" id="HPBE_0002505801-mRNA-1">
    <property type="protein sequence ID" value="HPBE_0002505801-mRNA-1"/>
    <property type="gene ID" value="HPBE_0002505801"/>
</dbReference>
<dbReference type="Proteomes" id="UP000050761">
    <property type="component" value="Unassembled WGS sequence"/>
</dbReference>
<keyword evidence="3" id="KW-1185">Reference proteome</keyword>
<gene>
    <name evidence="2" type="ORF">HPBE_LOCUS25057</name>
</gene>
<evidence type="ECO:0000313" key="4">
    <source>
        <dbReference type="WBParaSite" id="HPBE_0002505801-mRNA-1"/>
    </source>
</evidence>
<name>A0A183GQT8_HELPZ</name>
<feature type="compositionally biased region" description="Acidic residues" evidence="1">
    <location>
        <begin position="14"/>
        <end position="23"/>
    </location>
</feature>
<dbReference type="EMBL" id="UZAH01037274">
    <property type="protein sequence ID" value="VDP48844.1"/>
    <property type="molecule type" value="Genomic_DNA"/>
</dbReference>
<evidence type="ECO:0000313" key="2">
    <source>
        <dbReference type="EMBL" id="VDP48844.1"/>
    </source>
</evidence>
<evidence type="ECO:0000256" key="1">
    <source>
        <dbReference type="SAM" id="MobiDB-lite"/>
    </source>
</evidence>
<proteinExistence type="predicted"/>
<accession>A0A3P8EUT1</accession>
<sequence>MRLQPPGDAAPAHDDDDDDDDDVCPLNKRPENHFSCRYRRPTLGDAQYVTLKSLSGSVVWDRMKSTT</sequence>
<reference evidence="4" key="2">
    <citation type="submission" date="2019-09" db="UniProtKB">
        <authorList>
            <consortium name="WormBaseParasite"/>
        </authorList>
    </citation>
    <scope>IDENTIFICATION</scope>
</reference>
<dbReference type="AlphaFoldDB" id="A0A183GQT8"/>
<feature type="region of interest" description="Disordered" evidence="1">
    <location>
        <begin position="1"/>
        <end position="30"/>
    </location>
</feature>